<protein>
    <submittedName>
        <fullName evidence="1">PaaI family thioesterase</fullName>
    </submittedName>
</protein>
<sequence>MKNDMSQYVRRVQRGELPPPPITTTLGGRILSLEADGSRLNCEYVGVERFLNPAGQLQGGILSAMLDDVTAWLVTATLDEHEHCATLNLNTSFLRPAGIGPLRANATLVRRRKGVCNVNGELWQADKLVATAVAVCMVVRARG</sequence>
<gene>
    <name evidence="1" type="ORF">PQR01_12555</name>
</gene>
<name>A0ACC7NBA3_9BURK</name>
<comment type="caution">
    <text evidence="1">The sequence shown here is derived from an EMBL/GenBank/DDBJ whole genome shotgun (WGS) entry which is preliminary data.</text>
</comment>
<keyword evidence="2" id="KW-1185">Reference proteome</keyword>
<proteinExistence type="predicted"/>
<dbReference type="EMBL" id="JAQQDW010000020">
    <property type="protein sequence ID" value="MFM0104290.1"/>
    <property type="molecule type" value="Genomic_DNA"/>
</dbReference>
<accession>A0ACC7NBA3</accession>
<evidence type="ECO:0000313" key="1">
    <source>
        <dbReference type="EMBL" id="MFM0104290.1"/>
    </source>
</evidence>
<reference evidence="1 2" key="1">
    <citation type="journal article" date="2024" name="Chem. Sci.">
        <title>Discovery of megapolipeptins by genome mining of a Burkholderiales bacteria collection.</title>
        <authorList>
            <person name="Paulo B.S."/>
            <person name="Recchia M.J.J."/>
            <person name="Lee S."/>
            <person name="Fergusson C.H."/>
            <person name="Romanowski S.B."/>
            <person name="Hernandez A."/>
            <person name="Krull N."/>
            <person name="Liu D.Y."/>
            <person name="Cavanagh H."/>
            <person name="Bos A."/>
            <person name="Gray C.A."/>
            <person name="Murphy B.T."/>
            <person name="Linington R.G."/>
            <person name="Eustaquio A.S."/>
        </authorList>
    </citation>
    <scope>NUCLEOTIDE SEQUENCE [LARGE SCALE GENOMIC DNA]</scope>
    <source>
        <strain evidence="1 2">RL18-126-BIB-B</strain>
    </source>
</reference>
<organism evidence="1 2">
    <name type="scientific">Paraburkholderia rhynchosiae</name>
    <dbReference type="NCBI Taxonomy" id="487049"/>
    <lineage>
        <taxon>Bacteria</taxon>
        <taxon>Pseudomonadati</taxon>
        <taxon>Pseudomonadota</taxon>
        <taxon>Betaproteobacteria</taxon>
        <taxon>Burkholderiales</taxon>
        <taxon>Burkholderiaceae</taxon>
        <taxon>Paraburkholderia</taxon>
    </lineage>
</organism>
<evidence type="ECO:0000313" key="2">
    <source>
        <dbReference type="Proteomes" id="UP001629235"/>
    </source>
</evidence>
<dbReference type="Proteomes" id="UP001629235">
    <property type="component" value="Unassembled WGS sequence"/>
</dbReference>